<evidence type="ECO:0000313" key="2">
    <source>
        <dbReference type="EMBL" id="GGA65050.1"/>
    </source>
</evidence>
<dbReference type="Pfam" id="PF07201">
    <property type="entry name" value="HrpJ"/>
    <property type="match status" value="1"/>
</dbReference>
<dbReference type="AlphaFoldDB" id="A0A916RR17"/>
<dbReference type="RefSeq" id="WP_188720761.1">
    <property type="nucleotide sequence ID" value="NZ_BMIF01000004.1"/>
</dbReference>
<dbReference type="GO" id="GO:0046903">
    <property type="term" value="P:secretion"/>
    <property type="evidence" value="ECO:0007669"/>
    <property type="project" value="InterPro"/>
</dbReference>
<keyword evidence="3" id="KW-1185">Reference proteome</keyword>
<dbReference type="InterPro" id="IPR010812">
    <property type="entry name" value="HrpJ-like"/>
</dbReference>
<name>A0A916RR17_9HYPH</name>
<dbReference type="SUPFAM" id="SSF140591">
    <property type="entry name" value="Type III secretion system domain"/>
    <property type="match status" value="1"/>
</dbReference>
<dbReference type="Gene3D" id="1.10.150.630">
    <property type="match status" value="1"/>
</dbReference>
<evidence type="ECO:0000259" key="1">
    <source>
        <dbReference type="Pfam" id="PF07201"/>
    </source>
</evidence>
<protein>
    <recommendedName>
        <fullName evidence="1">Hypersensitivity response secretion-like HrpJ domain-containing protein</fullName>
    </recommendedName>
</protein>
<comment type="caution">
    <text evidence="2">The sequence shown here is derived from an EMBL/GenBank/DDBJ whole genome shotgun (WGS) entry which is preliminary data.</text>
</comment>
<feature type="domain" description="Hypersensitivity response secretion-like HrpJ" evidence="1">
    <location>
        <begin position="120"/>
        <end position="225"/>
    </location>
</feature>
<dbReference type="EMBL" id="BMIF01000004">
    <property type="protein sequence ID" value="GGA65050.1"/>
    <property type="molecule type" value="Genomic_DNA"/>
</dbReference>
<organism evidence="2 3">
    <name type="scientific">Nitratireductor aestuarii</name>
    <dbReference type="NCBI Taxonomy" id="1735103"/>
    <lineage>
        <taxon>Bacteria</taxon>
        <taxon>Pseudomonadati</taxon>
        <taxon>Pseudomonadota</taxon>
        <taxon>Alphaproteobacteria</taxon>
        <taxon>Hyphomicrobiales</taxon>
        <taxon>Phyllobacteriaceae</taxon>
        <taxon>Nitratireductor</taxon>
    </lineage>
</organism>
<accession>A0A916RR17</accession>
<dbReference type="GO" id="GO:0019867">
    <property type="term" value="C:outer membrane"/>
    <property type="evidence" value="ECO:0007669"/>
    <property type="project" value="InterPro"/>
</dbReference>
<evidence type="ECO:0000313" key="3">
    <source>
        <dbReference type="Proteomes" id="UP000636264"/>
    </source>
</evidence>
<reference evidence="2" key="2">
    <citation type="submission" date="2020-09" db="EMBL/GenBank/DDBJ databases">
        <authorList>
            <person name="Sun Q."/>
            <person name="Zhou Y."/>
        </authorList>
    </citation>
    <scope>NUCLEOTIDE SEQUENCE</scope>
    <source>
        <strain evidence="2">CGMCC 1.15320</strain>
    </source>
</reference>
<dbReference type="Proteomes" id="UP000636264">
    <property type="component" value="Unassembled WGS sequence"/>
</dbReference>
<sequence>MVAIDFPSAAKALLPSLDDVKTVRGTYMDEAVALETDPGTQMVDLAEEIGMAVAYRGDRRLLEGRRLRTISSLHERILERIARYRRDLPHLPGAASIQRLLERLVALEPRLSGDHQEDGASELLRNVQAELQAYDPDVTHQYVALKLVLQHLEGRQIDLRLRRALQDLRAGFDEAARKRDVRAGFAAAIPASKAAAIGGDPASVRAAYRLLIADAANIAQIFHLLRRFDLKRRFRKVIGIFIRAAARDLASTGPSTDRGYIRALMSELDRLRKAKSVVLMSAELMDQTNRHLDEAQRVEDGEMDLAEDMLSFACKERPGYADARELMRLHEVSPMAAKLVFANGLRDLHGELPAAVSPSSKAYLAQRAAILRMLEMLVEQEEEELQVSEAGSR</sequence>
<gene>
    <name evidence="2" type="ORF">GCM10011385_18570</name>
</gene>
<reference evidence="2" key="1">
    <citation type="journal article" date="2014" name="Int. J. Syst. Evol. Microbiol.">
        <title>Complete genome sequence of Corynebacterium casei LMG S-19264T (=DSM 44701T), isolated from a smear-ripened cheese.</title>
        <authorList>
            <consortium name="US DOE Joint Genome Institute (JGI-PGF)"/>
            <person name="Walter F."/>
            <person name="Albersmeier A."/>
            <person name="Kalinowski J."/>
            <person name="Ruckert C."/>
        </authorList>
    </citation>
    <scope>NUCLEOTIDE SEQUENCE</scope>
    <source>
        <strain evidence="2">CGMCC 1.15320</strain>
    </source>
</reference>
<proteinExistence type="predicted"/>